<evidence type="ECO:0000313" key="7">
    <source>
        <dbReference type="Proteomes" id="UP000198847"/>
    </source>
</evidence>
<dbReference type="InterPro" id="IPR036264">
    <property type="entry name" value="Bact_exopeptidase_dim_dom"/>
</dbReference>
<proteinExistence type="inferred from homology"/>
<evidence type="ECO:0000256" key="1">
    <source>
        <dbReference type="ARBA" id="ARBA00006153"/>
    </source>
</evidence>
<dbReference type="SUPFAM" id="SSF55031">
    <property type="entry name" value="Bacterial exopeptidase dimerisation domain"/>
    <property type="match status" value="1"/>
</dbReference>
<dbReference type="Pfam" id="PF07687">
    <property type="entry name" value="M20_dimer"/>
    <property type="match status" value="1"/>
</dbReference>
<dbReference type="NCBIfam" id="TIGR01879">
    <property type="entry name" value="hydantase"/>
    <property type="match status" value="1"/>
</dbReference>
<dbReference type="STRING" id="112903.SAMN04490178_12349"/>
<feature type="binding site" evidence="3">
    <location>
        <position position="141"/>
    </location>
    <ligand>
        <name>Zn(2+)</name>
        <dbReference type="ChEBI" id="CHEBI:29105"/>
        <label>2</label>
    </ligand>
</feature>
<keyword evidence="3" id="KW-0479">Metal-binding</keyword>
<dbReference type="RefSeq" id="WP_218140706.1">
    <property type="nucleotide sequence ID" value="NZ_FODY01000023.1"/>
</dbReference>
<feature type="binding site" evidence="4">
    <location>
        <position position="306"/>
    </location>
    <ligand>
        <name>allantoate</name>
        <dbReference type="ChEBI" id="CHEBI:17536"/>
    </ligand>
</feature>
<dbReference type="AlphaFoldDB" id="A0A1H8XG27"/>
<evidence type="ECO:0000313" key="6">
    <source>
        <dbReference type="EMBL" id="SEP38782.1"/>
    </source>
</evidence>
<dbReference type="GO" id="GO:0046872">
    <property type="term" value="F:metal ion binding"/>
    <property type="evidence" value="ECO:0007669"/>
    <property type="project" value="UniProtKB-KW"/>
</dbReference>
<feature type="binding site" evidence="3">
    <location>
        <position position="207"/>
    </location>
    <ligand>
        <name>Zn(2+)</name>
        <dbReference type="ChEBI" id="CHEBI:29105"/>
        <label>1</label>
    </ligand>
</feature>
<dbReference type="GO" id="GO:0016813">
    <property type="term" value="F:hydrolase activity, acting on carbon-nitrogen (but not peptide) bonds, in linear amidines"/>
    <property type="evidence" value="ECO:0007669"/>
    <property type="project" value="InterPro"/>
</dbReference>
<dbReference type="InterPro" id="IPR011650">
    <property type="entry name" value="Peptidase_M20_dimer"/>
</dbReference>
<dbReference type="PANTHER" id="PTHR32494:SF5">
    <property type="entry name" value="ALLANTOATE AMIDOHYDROLASE"/>
    <property type="match status" value="1"/>
</dbReference>
<keyword evidence="7" id="KW-1185">Reference proteome</keyword>
<dbReference type="Gene3D" id="3.40.630.10">
    <property type="entry name" value="Zn peptidases"/>
    <property type="match status" value="1"/>
</dbReference>
<reference evidence="6 7" key="1">
    <citation type="submission" date="2016-10" db="EMBL/GenBank/DDBJ databases">
        <authorList>
            <person name="de Groot N.N."/>
        </authorList>
    </citation>
    <scope>NUCLEOTIDE SEQUENCE [LARGE SCALE GENOMIC DNA]</scope>
    <source>
        <strain evidence="6 7">DSM 13305</strain>
    </source>
</reference>
<keyword evidence="3" id="KW-0862">Zinc</keyword>
<protein>
    <submittedName>
        <fullName evidence="6">N-carbamoyl-L-amino-acid hydrolase</fullName>
    </submittedName>
</protein>
<dbReference type="InterPro" id="IPR010158">
    <property type="entry name" value="Amidase_Cbmase"/>
</dbReference>
<keyword evidence="2 6" id="KW-0378">Hydrolase</keyword>
<comment type="similarity">
    <text evidence="1">Belongs to the peptidase M20 family.</text>
</comment>
<organism evidence="6 7">
    <name type="scientific">Propionispora vibrioides</name>
    <dbReference type="NCBI Taxonomy" id="112903"/>
    <lineage>
        <taxon>Bacteria</taxon>
        <taxon>Bacillati</taxon>
        <taxon>Bacillota</taxon>
        <taxon>Negativicutes</taxon>
        <taxon>Selenomonadales</taxon>
        <taxon>Sporomusaceae</taxon>
        <taxon>Propionispora</taxon>
    </lineage>
</organism>
<feature type="binding site" evidence="4">
    <location>
        <position position="232"/>
    </location>
    <ligand>
        <name>allantoate</name>
        <dbReference type="ChEBI" id="CHEBI:17536"/>
    </ligand>
</feature>
<feature type="binding site" evidence="3">
    <location>
        <position position="95"/>
    </location>
    <ligand>
        <name>Zn(2+)</name>
        <dbReference type="ChEBI" id="CHEBI:29105"/>
        <label>1</label>
    </ligand>
</feature>
<dbReference type="Proteomes" id="UP000198847">
    <property type="component" value="Unassembled WGS sequence"/>
</dbReference>
<dbReference type="EMBL" id="FODY01000023">
    <property type="protein sequence ID" value="SEP38782.1"/>
    <property type="molecule type" value="Genomic_DNA"/>
</dbReference>
<name>A0A1H8XG27_9FIRM</name>
<dbReference type="CDD" id="cd03884">
    <property type="entry name" value="M20_bAS"/>
    <property type="match status" value="1"/>
</dbReference>
<dbReference type="Pfam" id="PF01546">
    <property type="entry name" value="Peptidase_M20"/>
    <property type="match status" value="1"/>
</dbReference>
<evidence type="ECO:0000259" key="5">
    <source>
        <dbReference type="Pfam" id="PF07687"/>
    </source>
</evidence>
<gene>
    <name evidence="6" type="ORF">SAMN04490178_12349</name>
</gene>
<evidence type="ECO:0000256" key="3">
    <source>
        <dbReference type="PIRSR" id="PIRSR001235-1"/>
    </source>
</evidence>
<feature type="binding site" evidence="3">
    <location>
        <position position="106"/>
    </location>
    <ligand>
        <name>Zn(2+)</name>
        <dbReference type="ChEBI" id="CHEBI:29105"/>
        <label>2</label>
    </ligand>
</feature>
<dbReference type="Gene3D" id="3.30.70.360">
    <property type="match status" value="1"/>
</dbReference>
<feature type="binding site" evidence="3">
    <location>
        <position position="106"/>
    </location>
    <ligand>
        <name>Zn(2+)</name>
        <dbReference type="ChEBI" id="CHEBI:29105"/>
        <label>1</label>
    </ligand>
</feature>
<evidence type="ECO:0000256" key="2">
    <source>
        <dbReference type="ARBA" id="ARBA00022801"/>
    </source>
</evidence>
<dbReference type="PANTHER" id="PTHR32494">
    <property type="entry name" value="ALLANTOATE DEIMINASE-RELATED"/>
    <property type="match status" value="1"/>
</dbReference>
<evidence type="ECO:0000256" key="4">
    <source>
        <dbReference type="PIRSR" id="PIRSR001235-2"/>
    </source>
</evidence>
<dbReference type="InterPro" id="IPR002933">
    <property type="entry name" value="Peptidase_M20"/>
</dbReference>
<sequence length="430" mass="46981">MKACIRNQQTLETCYQINAGRLENNLKSLAVFGANQETGGIDRPFGSEADLNAREFLQALWEKEIGISTRMDAIANMWAVLSGCESLPPIVLGSHHDTVPNGGAYDGALGVLLATEVLQTVKENGISLRHPLTVVSFAGEEPNPYGLSTLGSKTISGKLGKDILIKVVSKIDQSSLQAAVAKAGGDLEMVEEDRLRPGEISAFLECHIEQGRRLFDKQLALGIVTHITGIYREKITITGEANHAGTTVMSDRRDALMAASAFSLEFEEYVKQCNSEDVVGTIGSLEVFPNAANIVPGEVELILEFRTSQTAVSKQFIRELDRIAEQIEKQRKVVIRREVILDQAAVAMDRQIIDVLNKSLRKLEEPCVSLVSMAGHDAAHMVNFTKTGMLFVQSINGKSHCPEEKTDMRDIIKAGNALLQAVLILDKELN</sequence>
<feature type="binding site" evidence="4">
    <location>
        <position position="293"/>
    </location>
    <ligand>
        <name>allantoate</name>
        <dbReference type="ChEBI" id="CHEBI:17536"/>
    </ligand>
</feature>
<comment type="cofactor">
    <cofactor evidence="3">
        <name>Zn(2+)</name>
        <dbReference type="ChEBI" id="CHEBI:29105"/>
    </cofactor>
    <text evidence="3">Binds 2 Zn(2+) ions per subunit.</text>
</comment>
<feature type="binding site" evidence="3">
    <location>
        <position position="400"/>
    </location>
    <ligand>
        <name>Zn(2+)</name>
        <dbReference type="ChEBI" id="CHEBI:29105"/>
        <label>2</label>
    </ligand>
</feature>
<accession>A0A1H8XG27</accession>
<feature type="domain" description="Peptidase M20 dimerisation" evidence="5">
    <location>
        <begin position="229"/>
        <end position="330"/>
    </location>
</feature>
<dbReference type="SUPFAM" id="SSF53187">
    <property type="entry name" value="Zn-dependent exopeptidases"/>
    <property type="match status" value="1"/>
</dbReference>
<dbReference type="PIRSF" id="PIRSF001235">
    <property type="entry name" value="Amidase_carbamoylase"/>
    <property type="match status" value="1"/>
</dbReference>